<protein>
    <recommendedName>
        <fullName evidence="3">DUF4365 domain-containing protein</fullName>
    </recommendedName>
</protein>
<evidence type="ECO:0008006" key="3">
    <source>
        <dbReference type="Google" id="ProtNLM"/>
    </source>
</evidence>
<dbReference type="Proteomes" id="UP001231616">
    <property type="component" value="Unassembled WGS sequence"/>
</dbReference>
<comment type="caution">
    <text evidence="1">The sequence shown here is derived from an EMBL/GenBank/DDBJ whole genome shotgun (WGS) entry which is preliminary data.</text>
</comment>
<accession>A0ABT9H3J9</accession>
<keyword evidence="2" id="KW-1185">Reference proteome</keyword>
<gene>
    <name evidence="1" type="ORF">Q3O60_17090</name>
</gene>
<sequence>MSTKRISDDLGKMGENTFLLLCKDTGFIANSSDDDKGGWDIEIENFRGDDFCFSNHSYFVGRIQVKASQTFKMSVSLTFSNLLNLIQFSGASFVMYFEYGDDGILPSRGYLREIDKSLSREILVTLRERQLKNKKFRLNKNKYTVKFGNQHLISMTGPSLREAINKYVGKDFKEYIAQKVSYLNSFEKETGLFGVTLNIKGGETNIKRFVDALIGFDVSFQGVSQIYSTTMGIADSENQVSSQDATEMPLKIGPKEDLQPIVTVSISLEPHGKQYHFPGRLFSTPSFIPEELSKHRIKTPLFDLVLETVNISGELCMNPSFNFTDIFQVEVITSIKEFSLLNELMLESNKTNEFYIAINSADKEEKMAPMKLSYKEPIFPEEFEYFKGAVDALYNRASRLNLNDAMISSRELRDKQEKLYLYSKDKFEFAEPVTMEFGDERTRHFNEKEIKLFDSVIFSCKVNFSDKVLVSLYLFQGELSYGKNAAYSGRFKNADHVKDFVFEIDNSDINNIVDEAEKFILQQFREKGLNPFDS</sequence>
<evidence type="ECO:0000313" key="2">
    <source>
        <dbReference type="Proteomes" id="UP001231616"/>
    </source>
</evidence>
<reference evidence="1 2" key="1">
    <citation type="submission" date="2023-08" db="EMBL/GenBank/DDBJ databases">
        <authorList>
            <person name="Joshi A."/>
            <person name="Thite S."/>
        </authorList>
    </citation>
    <scope>NUCLEOTIDE SEQUENCE [LARGE SCALE GENOMIC DNA]</scope>
    <source>
        <strain evidence="1 2">AC40</strain>
    </source>
</reference>
<name>A0ABT9H3J9_9GAMM</name>
<evidence type="ECO:0000313" key="1">
    <source>
        <dbReference type="EMBL" id="MDP4537900.1"/>
    </source>
</evidence>
<proteinExistence type="predicted"/>
<dbReference type="EMBL" id="JAUZVZ010000039">
    <property type="protein sequence ID" value="MDP4537900.1"/>
    <property type="molecule type" value="Genomic_DNA"/>
</dbReference>
<dbReference type="RefSeq" id="WP_305895146.1">
    <property type="nucleotide sequence ID" value="NZ_JAUZVZ010000039.1"/>
</dbReference>
<organism evidence="1 2">
    <name type="scientific">Alkalimonas collagenimarina</name>
    <dbReference type="NCBI Taxonomy" id="400390"/>
    <lineage>
        <taxon>Bacteria</taxon>
        <taxon>Pseudomonadati</taxon>
        <taxon>Pseudomonadota</taxon>
        <taxon>Gammaproteobacteria</taxon>
        <taxon>Alkalimonas</taxon>
    </lineage>
</organism>